<dbReference type="AlphaFoldDB" id="A0A844KA59"/>
<comment type="caution">
    <text evidence="1">The sequence shown here is derived from an EMBL/GenBank/DDBJ whole genome shotgun (WGS) entry which is preliminary data.</text>
</comment>
<accession>A0A844KA59</accession>
<reference evidence="1 2" key="1">
    <citation type="journal article" date="2019" name="Nat. Med.">
        <title>A library of human gut bacterial isolates paired with longitudinal multiomics data enables mechanistic microbiome research.</title>
        <authorList>
            <person name="Poyet M."/>
            <person name="Groussin M."/>
            <person name="Gibbons S.M."/>
            <person name="Avila-Pacheco J."/>
            <person name="Jiang X."/>
            <person name="Kearney S.M."/>
            <person name="Perrotta A.R."/>
            <person name="Berdy B."/>
            <person name="Zhao S."/>
            <person name="Lieberman T.D."/>
            <person name="Swanson P.K."/>
            <person name="Smith M."/>
            <person name="Roesemann S."/>
            <person name="Alexander J.E."/>
            <person name="Rich S.A."/>
            <person name="Livny J."/>
            <person name="Vlamakis H."/>
            <person name="Clish C."/>
            <person name="Bullock K."/>
            <person name="Deik A."/>
            <person name="Scott J."/>
            <person name="Pierce K.A."/>
            <person name="Xavier R.J."/>
            <person name="Alm E.J."/>
        </authorList>
    </citation>
    <scope>NUCLEOTIDE SEQUENCE [LARGE SCALE GENOMIC DNA]</scope>
    <source>
        <strain evidence="1 2">BIOML-A1</strain>
    </source>
</reference>
<dbReference type="Proteomes" id="UP000448177">
    <property type="component" value="Unassembled WGS sequence"/>
</dbReference>
<evidence type="ECO:0000313" key="1">
    <source>
        <dbReference type="EMBL" id="MTR75649.1"/>
    </source>
</evidence>
<gene>
    <name evidence="1" type="ORF">GMD21_02930</name>
</gene>
<dbReference type="EMBL" id="WNAF01000001">
    <property type="protein sequence ID" value="MTR75649.1"/>
    <property type="molecule type" value="Genomic_DNA"/>
</dbReference>
<proteinExistence type="predicted"/>
<organism evidence="1 2">
    <name type="scientific">Mediterraneibacter faecis</name>
    <dbReference type="NCBI Taxonomy" id="592978"/>
    <lineage>
        <taxon>Bacteria</taxon>
        <taxon>Bacillati</taxon>
        <taxon>Bacillota</taxon>
        <taxon>Clostridia</taxon>
        <taxon>Lachnospirales</taxon>
        <taxon>Lachnospiraceae</taxon>
        <taxon>Mediterraneibacter</taxon>
    </lineage>
</organism>
<sequence>MQRKIRLMIGILIMTGLIAGCWKVSKNLQKELKEEMETIGEAEKSDRIVVLDAGHGGCR</sequence>
<keyword evidence="2" id="KW-1185">Reference proteome</keyword>
<dbReference type="PROSITE" id="PS51257">
    <property type="entry name" value="PROKAR_LIPOPROTEIN"/>
    <property type="match status" value="1"/>
</dbReference>
<evidence type="ECO:0000313" key="2">
    <source>
        <dbReference type="Proteomes" id="UP000448177"/>
    </source>
</evidence>
<name>A0A844KA59_9FIRM</name>
<protein>
    <submittedName>
        <fullName evidence="1">Uncharacterized protein</fullName>
    </submittedName>
</protein>
<dbReference type="RefSeq" id="WP_147322264.1">
    <property type="nucleotide sequence ID" value="NZ_WNAF01000001.1"/>
</dbReference>